<evidence type="ECO:0000313" key="1">
    <source>
        <dbReference type="EMBL" id="MCI43815.1"/>
    </source>
</evidence>
<comment type="caution">
    <text evidence="1">The sequence shown here is derived from an EMBL/GenBank/DDBJ whole genome shotgun (WGS) entry which is preliminary data.</text>
</comment>
<evidence type="ECO:0000313" key="2">
    <source>
        <dbReference type="Proteomes" id="UP000265520"/>
    </source>
</evidence>
<accession>A0A392S7F3</accession>
<dbReference type="EMBL" id="LXQA010322309">
    <property type="protein sequence ID" value="MCI43815.1"/>
    <property type="molecule type" value="Genomic_DNA"/>
</dbReference>
<organism evidence="1 2">
    <name type="scientific">Trifolium medium</name>
    <dbReference type="NCBI Taxonomy" id="97028"/>
    <lineage>
        <taxon>Eukaryota</taxon>
        <taxon>Viridiplantae</taxon>
        <taxon>Streptophyta</taxon>
        <taxon>Embryophyta</taxon>
        <taxon>Tracheophyta</taxon>
        <taxon>Spermatophyta</taxon>
        <taxon>Magnoliopsida</taxon>
        <taxon>eudicotyledons</taxon>
        <taxon>Gunneridae</taxon>
        <taxon>Pentapetalae</taxon>
        <taxon>rosids</taxon>
        <taxon>fabids</taxon>
        <taxon>Fabales</taxon>
        <taxon>Fabaceae</taxon>
        <taxon>Papilionoideae</taxon>
        <taxon>50 kb inversion clade</taxon>
        <taxon>NPAAA clade</taxon>
        <taxon>Hologalegina</taxon>
        <taxon>IRL clade</taxon>
        <taxon>Trifolieae</taxon>
        <taxon>Trifolium</taxon>
    </lineage>
</organism>
<reference evidence="1 2" key="1">
    <citation type="journal article" date="2018" name="Front. Plant Sci.">
        <title>Red Clover (Trifolium pratense) and Zigzag Clover (T. medium) - A Picture of Genomic Similarities and Differences.</title>
        <authorList>
            <person name="Dluhosova J."/>
            <person name="Istvanek J."/>
            <person name="Nedelnik J."/>
            <person name="Repkova J."/>
        </authorList>
    </citation>
    <scope>NUCLEOTIDE SEQUENCE [LARGE SCALE GENOMIC DNA]</scope>
    <source>
        <strain evidence="2">cv. 10/8</strain>
        <tissue evidence="1">Leaf</tissue>
    </source>
</reference>
<sequence>MVMGGRIFTRAEGIPRDEGNVVQHGGWWEVDTTINLKAGWRLLKIAFELDEAENW</sequence>
<protein>
    <submittedName>
        <fullName evidence="1">Uncharacterized protein</fullName>
    </submittedName>
</protein>
<feature type="non-terminal residue" evidence="1">
    <location>
        <position position="55"/>
    </location>
</feature>
<proteinExistence type="predicted"/>
<dbReference type="Proteomes" id="UP000265520">
    <property type="component" value="Unassembled WGS sequence"/>
</dbReference>
<name>A0A392S7F3_9FABA</name>
<keyword evidence="2" id="KW-1185">Reference proteome</keyword>
<dbReference type="AlphaFoldDB" id="A0A392S7F3"/>